<accession>A0ABR0A9C3</accession>
<reference evidence="1 2" key="1">
    <citation type="journal article" date="2023" name="Nucleic Acids Res.">
        <title>The hologenome of Daphnia magna reveals possible DNA methylation and microbiome-mediated evolution of the host genome.</title>
        <authorList>
            <person name="Chaturvedi A."/>
            <person name="Li X."/>
            <person name="Dhandapani V."/>
            <person name="Marshall H."/>
            <person name="Kissane S."/>
            <person name="Cuenca-Cambronero M."/>
            <person name="Asole G."/>
            <person name="Calvet F."/>
            <person name="Ruiz-Romero M."/>
            <person name="Marangio P."/>
            <person name="Guigo R."/>
            <person name="Rago D."/>
            <person name="Mirbahai L."/>
            <person name="Eastwood N."/>
            <person name="Colbourne J.K."/>
            <person name="Zhou J."/>
            <person name="Mallon E."/>
            <person name="Orsini L."/>
        </authorList>
    </citation>
    <scope>NUCLEOTIDE SEQUENCE [LARGE SCALE GENOMIC DNA]</scope>
    <source>
        <strain evidence="1">LRV0_1</strain>
    </source>
</reference>
<evidence type="ECO:0000313" key="1">
    <source>
        <dbReference type="EMBL" id="KAK4021712.1"/>
    </source>
</evidence>
<dbReference type="EMBL" id="JAOYFB010000036">
    <property type="protein sequence ID" value="KAK4021712.1"/>
    <property type="molecule type" value="Genomic_DNA"/>
</dbReference>
<proteinExistence type="predicted"/>
<keyword evidence="2" id="KW-1185">Reference proteome</keyword>
<name>A0ABR0A9C3_9CRUS</name>
<gene>
    <name evidence="1" type="ORF">OUZ56_003621</name>
</gene>
<protein>
    <submittedName>
        <fullName evidence="1">Uncharacterized protein</fullName>
    </submittedName>
</protein>
<comment type="caution">
    <text evidence="1">The sequence shown here is derived from an EMBL/GenBank/DDBJ whole genome shotgun (WGS) entry which is preliminary data.</text>
</comment>
<organism evidence="1 2">
    <name type="scientific">Daphnia magna</name>
    <dbReference type="NCBI Taxonomy" id="35525"/>
    <lineage>
        <taxon>Eukaryota</taxon>
        <taxon>Metazoa</taxon>
        <taxon>Ecdysozoa</taxon>
        <taxon>Arthropoda</taxon>
        <taxon>Crustacea</taxon>
        <taxon>Branchiopoda</taxon>
        <taxon>Diplostraca</taxon>
        <taxon>Cladocera</taxon>
        <taxon>Anomopoda</taxon>
        <taxon>Daphniidae</taxon>
        <taxon>Daphnia</taxon>
    </lineage>
</organism>
<sequence>MDDLMMYLITAKISWVMMTLRGEQFSALYPFCSGFHLVFCVDESHDQALLYEIQLSERAWISG</sequence>
<evidence type="ECO:0000313" key="2">
    <source>
        <dbReference type="Proteomes" id="UP001234178"/>
    </source>
</evidence>
<dbReference type="Proteomes" id="UP001234178">
    <property type="component" value="Unassembled WGS sequence"/>
</dbReference>